<reference evidence="2 3" key="1">
    <citation type="submission" date="2020-07" db="EMBL/GenBank/DDBJ databases">
        <title>Fungal Genomes of the International Space Station.</title>
        <authorList>
            <person name="Seuylemezian A."/>
            <person name="Singh N.K."/>
            <person name="Wood J."/>
            <person name="Venkateswaran K."/>
        </authorList>
    </citation>
    <scope>NUCLEOTIDE SEQUENCE [LARGE SCALE GENOMIC DNA]</scope>
    <source>
        <strain evidence="2 3">PL-B2</strain>
    </source>
</reference>
<comment type="caution">
    <text evidence="2">The sequence shown here is derived from an EMBL/GenBank/DDBJ whole genome shotgun (WGS) entry which is preliminary data.</text>
</comment>
<keyword evidence="1" id="KW-0472">Membrane</keyword>
<keyword evidence="3" id="KW-1185">Reference proteome</keyword>
<organism evidence="2 3">
    <name type="scientific">Mesobacillus maritimus</name>
    <dbReference type="NCBI Taxonomy" id="1643336"/>
    <lineage>
        <taxon>Bacteria</taxon>
        <taxon>Bacillati</taxon>
        <taxon>Bacillota</taxon>
        <taxon>Bacilli</taxon>
        <taxon>Bacillales</taxon>
        <taxon>Bacillaceae</taxon>
        <taxon>Mesobacillus</taxon>
    </lineage>
</organism>
<name>A0ABS7K9Q8_9BACI</name>
<sequence length="38" mass="4497">MLWVFFFGSFLALGYILGWIVLFRILTITFTKTAISFY</sequence>
<keyword evidence="1" id="KW-1133">Transmembrane helix</keyword>
<evidence type="ECO:0000256" key="1">
    <source>
        <dbReference type="SAM" id="Phobius"/>
    </source>
</evidence>
<evidence type="ECO:0000313" key="3">
    <source>
        <dbReference type="Proteomes" id="UP000769780"/>
    </source>
</evidence>
<gene>
    <name evidence="2" type="ORF">H0185_19745</name>
</gene>
<dbReference type="EMBL" id="JACWFH010000031">
    <property type="protein sequence ID" value="MBY0099004.1"/>
    <property type="molecule type" value="Genomic_DNA"/>
</dbReference>
<accession>A0ABS7K9Q8</accession>
<evidence type="ECO:0000313" key="2">
    <source>
        <dbReference type="EMBL" id="MBY0099004.1"/>
    </source>
</evidence>
<dbReference type="Proteomes" id="UP000769780">
    <property type="component" value="Unassembled WGS sequence"/>
</dbReference>
<proteinExistence type="predicted"/>
<protein>
    <submittedName>
        <fullName evidence="2">Uncharacterized protein</fullName>
    </submittedName>
</protein>
<feature type="transmembrane region" description="Helical" evidence="1">
    <location>
        <begin position="6"/>
        <end position="26"/>
    </location>
</feature>
<keyword evidence="1" id="KW-0812">Transmembrane</keyword>